<keyword evidence="1" id="KW-0812">Transmembrane</keyword>
<dbReference type="Gene3D" id="3.30.2090.10">
    <property type="entry name" value="Multidrug efflux transporter AcrB TolC docking domain, DN and DC subdomains"/>
    <property type="match status" value="2"/>
</dbReference>
<evidence type="ECO:0000313" key="3">
    <source>
        <dbReference type="Proteomes" id="UP000317839"/>
    </source>
</evidence>
<protein>
    <submittedName>
        <fullName evidence="2">Efflux RND transporter permease subunit</fullName>
    </submittedName>
</protein>
<dbReference type="Gene3D" id="3.30.70.1320">
    <property type="entry name" value="Multidrug efflux transporter AcrB pore domain like"/>
    <property type="match status" value="1"/>
</dbReference>
<feature type="transmembrane region" description="Helical" evidence="1">
    <location>
        <begin position="330"/>
        <end position="349"/>
    </location>
</feature>
<dbReference type="SUPFAM" id="SSF82693">
    <property type="entry name" value="Multidrug efflux transporter AcrB pore domain, PN1, PN2, PC1 and PC2 subdomains"/>
    <property type="match status" value="2"/>
</dbReference>
<evidence type="ECO:0000313" key="2">
    <source>
        <dbReference type="EMBL" id="TQV71444.1"/>
    </source>
</evidence>
<evidence type="ECO:0000256" key="1">
    <source>
        <dbReference type="SAM" id="Phobius"/>
    </source>
</evidence>
<dbReference type="PANTHER" id="PTHR32063:SF73">
    <property type="entry name" value="RND SUPERFAMILY EFFLUX PUMP PERMEASE COMPONENT 1"/>
    <property type="match status" value="1"/>
</dbReference>
<feature type="transmembrane region" description="Helical" evidence="1">
    <location>
        <begin position="939"/>
        <end position="958"/>
    </location>
</feature>
<feature type="transmembrane region" description="Helical" evidence="1">
    <location>
        <begin position="891"/>
        <end position="918"/>
    </location>
</feature>
<feature type="transmembrane region" description="Helical" evidence="1">
    <location>
        <begin position="978"/>
        <end position="999"/>
    </location>
</feature>
<feature type="transmembrane region" description="Helical" evidence="1">
    <location>
        <begin position="428"/>
        <end position="448"/>
    </location>
</feature>
<dbReference type="Gene3D" id="3.30.70.1430">
    <property type="entry name" value="Multidrug efflux transporter AcrB pore domain"/>
    <property type="match status" value="2"/>
</dbReference>
<dbReference type="SUPFAM" id="SSF82866">
    <property type="entry name" value="Multidrug efflux transporter AcrB transmembrane domain"/>
    <property type="match status" value="2"/>
</dbReference>
<dbReference type="Gene3D" id="1.20.1640.10">
    <property type="entry name" value="Multidrug efflux transporter AcrB transmembrane domain"/>
    <property type="match status" value="2"/>
</dbReference>
<feature type="transmembrane region" description="Helical" evidence="1">
    <location>
        <begin position="460"/>
        <end position="485"/>
    </location>
</feature>
<dbReference type="OrthoDB" id="5287122at2"/>
<dbReference type="AlphaFoldDB" id="A0A545T2K3"/>
<dbReference type="InterPro" id="IPR027463">
    <property type="entry name" value="AcrB_DN_DC_subdom"/>
</dbReference>
<dbReference type="PANTHER" id="PTHR32063">
    <property type="match status" value="1"/>
</dbReference>
<dbReference type="RefSeq" id="WP_142943843.1">
    <property type="nucleotide sequence ID" value="NZ_VIKR01000006.1"/>
</dbReference>
<dbReference type="EMBL" id="VIKR01000006">
    <property type="protein sequence ID" value="TQV71444.1"/>
    <property type="molecule type" value="Genomic_DNA"/>
</dbReference>
<feature type="transmembrane region" description="Helical" evidence="1">
    <location>
        <begin position="12"/>
        <end position="32"/>
    </location>
</feature>
<keyword evidence="3" id="KW-1185">Reference proteome</keyword>
<comment type="caution">
    <text evidence="2">The sequence shown here is derived from an EMBL/GenBank/DDBJ whole genome shotgun (WGS) entry which is preliminary data.</text>
</comment>
<sequence length="1032" mass="114531">MWFTKFALKRPVTVSMIFICAVVMGLSASRLLPLEFFPTVQFPGVFVQANYPGSSPEEMEQNITKPLEEALATIGSIEQMQSFSNGERSQVFMLFDWGVNAKLKGIEAREKVDAIKNELPSDLRRVFIFTGSTNDQPILEARLSADNDLSDAYQVLNRQLKQRLERIPGVSRVDIHGVAPKTYQIELIPERIAAYGIDTVSLLQRLQGTNSLISAGEVENENSSTRITINQQFGGIEDIENFIVNNQGLKLSDIARIKFDKEEIEIGRHLDRKYAVGINVAREAGANLVETANAVVEEMKRIEELPDFEGIKLFVMENQADGVVSSLNDIAQSGLIGFILSTIVLFLFLRDVRLTLIVSLAVPFSLLITFAAMYFLNVSLNLLSMMGLMLAIGMLVDNAVVVSESIFGYRQQMPDKPIEATIKGVKDVGIPVVAGTITTAIVFLPNIIGEKMDITVFLSHVATTIVISLAASLFIATTIIPLCLSKIKSRDMTISHTDTVKEHGRYSAFLTWLMTHPVVAGLLVISMFATVIIPGTFVKSEMFPEEERTRLYMDYRIQGNYELEKVEQNVDRIEDFLYANQQELDIKNVYSYYTNNAAGSTLLLVDDDLRTKTNKEIKAFIEKNMPKIAIGDPGFDRQRTGSQDALTIGINGEDTQTLLDLAQAVTPLLQTIEGVTAVKPSARNGTQEVKIVLNSTKLNQLSLTPETVATNVSIALRKQQLRTFRSDFGETDITLTFEGQKRASINDLAGLPIELPNPQPGGSDTVRLDSVAQLNITQSLPQIVRYDRRTSVRLNIDYSDTTAEKVREEANKIMKGYKLPTGYSWGFGRSTDREEKIGKIMMTNMLLAILMIFIVMAALFESLMLPIAVITSIGYAVVGVFWYFFVTNTTLSLMAIIGILVLMGVVVNNGIVLVDRINHYRKEGFHKKDAVLHAANDRIRPILMTVLTTILGLLPLSLGDTQLGGDGPPYFPMARAVIGGLGYSTITTLVCLPVIYLFLDYTREFFANLWGSVGQKGTKWSFSNARLESRIK</sequence>
<dbReference type="InterPro" id="IPR001036">
    <property type="entry name" value="Acrflvin-R"/>
</dbReference>
<feature type="transmembrane region" description="Helical" evidence="1">
    <location>
        <begin position="382"/>
        <end position="407"/>
    </location>
</feature>
<dbReference type="Pfam" id="PF00873">
    <property type="entry name" value="ACR_tran"/>
    <property type="match status" value="1"/>
</dbReference>
<feature type="transmembrane region" description="Helical" evidence="1">
    <location>
        <begin position="356"/>
        <end position="376"/>
    </location>
</feature>
<keyword evidence="1" id="KW-1133">Transmembrane helix</keyword>
<dbReference type="GO" id="GO:0042910">
    <property type="term" value="F:xenobiotic transmembrane transporter activity"/>
    <property type="evidence" value="ECO:0007669"/>
    <property type="project" value="TreeGrafter"/>
</dbReference>
<dbReference type="Gene3D" id="3.30.70.1440">
    <property type="entry name" value="Multidrug efflux transporter AcrB pore domain"/>
    <property type="match status" value="1"/>
</dbReference>
<dbReference type="SUPFAM" id="SSF82714">
    <property type="entry name" value="Multidrug efflux transporter AcrB TolC docking domain, DN and DC subdomains"/>
    <property type="match status" value="2"/>
</dbReference>
<organism evidence="2 3">
    <name type="scientific">Aliikangiella marina</name>
    <dbReference type="NCBI Taxonomy" id="1712262"/>
    <lineage>
        <taxon>Bacteria</taxon>
        <taxon>Pseudomonadati</taxon>
        <taxon>Pseudomonadota</taxon>
        <taxon>Gammaproteobacteria</taxon>
        <taxon>Oceanospirillales</taxon>
        <taxon>Pleioneaceae</taxon>
        <taxon>Aliikangiella</taxon>
    </lineage>
</organism>
<accession>A0A545T2K3</accession>
<feature type="transmembrane region" description="Helical" evidence="1">
    <location>
        <begin position="506"/>
        <end position="533"/>
    </location>
</feature>
<dbReference type="PRINTS" id="PR00702">
    <property type="entry name" value="ACRIFLAVINRP"/>
</dbReference>
<reference evidence="2 3" key="1">
    <citation type="submission" date="2019-06" db="EMBL/GenBank/DDBJ databases">
        <title>Draft genome of Aliikangiella marina GYP-15.</title>
        <authorList>
            <person name="Wang G."/>
        </authorList>
    </citation>
    <scope>NUCLEOTIDE SEQUENCE [LARGE SCALE GENOMIC DNA]</scope>
    <source>
        <strain evidence="2 3">GYP-15</strain>
    </source>
</reference>
<name>A0A545T2K3_9GAMM</name>
<feature type="transmembrane region" description="Helical" evidence="1">
    <location>
        <begin position="840"/>
        <end position="860"/>
    </location>
</feature>
<proteinExistence type="predicted"/>
<gene>
    <name evidence="2" type="ORF">FLL45_20020</name>
</gene>
<keyword evidence="1" id="KW-0472">Membrane</keyword>
<dbReference type="Proteomes" id="UP000317839">
    <property type="component" value="Unassembled WGS sequence"/>
</dbReference>
<dbReference type="GO" id="GO:0005886">
    <property type="term" value="C:plasma membrane"/>
    <property type="evidence" value="ECO:0007669"/>
    <property type="project" value="TreeGrafter"/>
</dbReference>
<feature type="transmembrane region" description="Helical" evidence="1">
    <location>
        <begin position="867"/>
        <end position="885"/>
    </location>
</feature>